<dbReference type="PANTHER" id="PTHR11124">
    <property type="entry name" value="VACUOLAR SORTING PROTEIN VPS29"/>
    <property type="match status" value="1"/>
</dbReference>
<dbReference type="InterPro" id="IPR029052">
    <property type="entry name" value="Metallo-depent_PP-like"/>
</dbReference>
<keyword evidence="4 6" id="KW-0653">Protein transport</keyword>
<accession>G7Y9Y1</accession>
<evidence type="ECO:0000256" key="4">
    <source>
        <dbReference type="ARBA" id="ARBA00022927"/>
    </source>
</evidence>
<dbReference type="AlphaFoldDB" id="G7Y9Y1"/>
<gene>
    <name evidence="8" type="ORF">CLF_103569</name>
</gene>
<dbReference type="Gene3D" id="3.60.21.10">
    <property type="match status" value="1"/>
</dbReference>
<comment type="function">
    <text evidence="6">Component of the commander complex that is essential for endosomal recycling of transmembrane cargos; the commander complex is composed of the Csubcomplex and the retriever subcomplex. Component of the retriever complex, which is a heterotrimeric complex related to retromer cargo-selective complex (CSC) and essential for retromer-independent retrieval and recycling of numerous cargos. Component of the retromer cargo-selective complex (CSC). The CSC is believed to be the core functional component of retromer or respective retromer complex variants acting to prevent missorting of selected transmembrane cargo proteins into the lysosomal degradation pathway. In the endosomes, retriever complex drives the retrieval and recycling of NxxY-motif-containing cargo proteins by coupling to snx17, a cargo essential for the homeostatic maintenance of numerous cell surface proteins associated with processes that include cell migration, cell adhesion, nutrient supply and cell signaling. The recruitment of the retriever complex to the endosomal membrane involves Cand WASH complexes.</text>
</comment>
<evidence type="ECO:0000259" key="7">
    <source>
        <dbReference type="Pfam" id="PF12850"/>
    </source>
</evidence>
<evidence type="ECO:0000313" key="8">
    <source>
        <dbReference type="EMBL" id="GAA49765.1"/>
    </source>
</evidence>
<evidence type="ECO:0000256" key="5">
    <source>
        <dbReference type="ARBA" id="ARBA00031913"/>
    </source>
</evidence>
<evidence type="ECO:0000256" key="6">
    <source>
        <dbReference type="RuleBase" id="RU362040"/>
    </source>
</evidence>
<keyword evidence="3 6" id="KW-0813">Transport</keyword>
<dbReference type="GO" id="GO:0030904">
    <property type="term" value="C:retromer complex"/>
    <property type="evidence" value="ECO:0007669"/>
    <property type="project" value="InterPro"/>
</dbReference>
<proteinExistence type="inferred from homology"/>
<dbReference type="EMBL" id="DF142984">
    <property type="protein sequence ID" value="GAA49765.1"/>
    <property type="molecule type" value="Genomic_DNA"/>
</dbReference>
<name>G7Y9Y1_CLOSI</name>
<feature type="domain" description="Calcineurin-like phosphoesterase" evidence="7">
    <location>
        <begin position="111"/>
        <end position="246"/>
    </location>
</feature>
<evidence type="ECO:0000313" key="9">
    <source>
        <dbReference type="Proteomes" id="UP000008909"/>
    </source>
</evidence>
<dbReference type="InterPro" id="IPR028661">
    <property type="entry name" value="Vps29"/>
</dbReference>
<dbReference type="Pfam" id="PF12850">
    <property type="entry name" value="Metallophos_2"/>
    <property type="match status" value="1"/>
</dbReference>
<reference evidence="8" key="1">
    <citation type="journal article" date="2011" name="Genome Biol.">
        <title>The draft genome of the carcinogenic human liver fluke Clonorchis sinensis.</title>
        <authorList>
            <person name="Wang X."/>
            <person name="Chen W."/>
            <person name="Huang Y."/>
            <person name="Sun J."/>
            <person name="Men J."/>
            <person name="Liu H."/>
            <person name="Luo F."/>
            <person name="Guo L."/>
            <person name="Lv X."/>
            <person name="Deng C."/>
            <person name="Zhou C."/>
            <person name="Fan Y."/>
            <person name="Li X."/>
            <person name="Huang L."/>
            <person name="Hu Y."/>
            <person name="Liang C."/>
            <person name="Hu X."/>
            <person name="Xu J."/>
            <person name="Yu X."/>
        </authorList>
    </citation>
    <scope>NUCLEOTIDE SEQUENCE [LARGE SCALE GENOMIC DNA]</scope>
    <source>
        <strain evidence="8">Henan</strain>
    </source>
</reference>
<sequence>MEEKLEFTDSGIYGNIAHLQPMSVQNRSLADSELQSVRIRCQTNHAEATFNEYLVEYSGFCSVAEYNTHAGISSRNGLCIMRVAQPEPGREQFVLPFSSLIKYFSLDLGNMVSDFHIPDRKHSIHPAFKNLLAPGKIQHILCTGNLTTKCMYDYLKLICGDVHVVKGEYDEGLDFPHTKVLSVGNFKIGLINGYQIVPWGDQQRLAMLQRQLDVDILISGHTHQFEAYEYGGRFFINPGSATGAFTPLLNEYILRPCIFQLVFIDFQDFVNRQAVFDPSVAQRHNRWLMHRLFGQTKTVLHKETPSKRWEGVIQLYVYTLVDDEHKVARIEYRKPVRT</sequence>
<organism evidence="8 9">
    <name type="scientific">Clonorchis sinensis</name>
    <name type="common">Chinese liver fluke</name>
    <dbReference type="NCBI Taxonomy" id="79923"/>
    <lineage>
        <taxon>Eukaryota</taxon>
        <taxon>Metazoa</taxon>
        <taxon>Spiralia</taxon>
        <taxon>Lophotrochozoa</taxon>
        <taxon>Platyhelminthes</taxon>
        <taxon>Trematoda</taxon>
        <taxon>Digenea</taxon>
        <taxon>Opisthorchiida</taxon>
        <taxon>Opisthorchiata</taxon>
        <taxon>Opisthorchiidae</taxon>
        <taxon>Clonorchis</taxon>
    </lineage>
</organism>
<dbReference type="NCBIfam" id="TIGR00040">
    <property type="entry name" value="yfcE"/>
    <property type="match status" value="1"/>
</dbReference>
<reference key="2">
    <citation type="submission" date="2011-10" db="EMBL/GenBank/DDBJ databases">
        <title>The genome and transcriptome sequence of Clonorchis sinensis provide insights into the carcinogenic liver fluke.</title>
        <authorList>
            <person name="Wang X."/>
            <person name="Huang Y."/>
            <person name="Chen W."/>
            <person name="Liu H."/>
            <person name="Guo L."/>
            <person name="Chen Y."/>
            <person name="Luo F."/>
            <person name="Zhou W."/>
            <person name="Sun J."/>
            <person name="Mao Q."/>
            <person name="Liang P."/>
            <person name="Zhou C."/>
            <person name="Tian Y."/>
            <person name="Men J."/>
            <person name="Lv X."/>
            <person name="Huang L."/>
            <person name="Zhou J."/>
            <person name="Hu Y."/>
            <person name="Li R."/>
            <person name="Zhang F."/>
            <person name="Lei H."/>
            <person name="Li X."/>
            <person name="Hu X."/>
            <person name="Liang C."/>
            <person name="Xu J."/>
            <person name="Wu Z."/>
            <person name="Yu X."/>
        </authorList>
    </citation>
    <scope>NUCLEOTIDE SEQUENCE</scope>
    <source>
        <strain>Henan</strain>
    </source>
</reference>
<keyword evidence="9" id="KW-1185">Reference proteome</keyword>
<dbReference type="GO" id="GO:0005829">
    <property type="term" value="C:cytosol"/>
    <property type="evidence" value="ECO:0007669"/>
    <property type="project" value="GOC"/>
</dbReference>
<dbReference type="SUPFAM" id="SSF56300">
    <property type="entry name" value="Metallo-dependent phosphatases"/>
    <property type="match status" value="1"/>
</dbReference>
<dbReference type="GO" id="GO:0042147">
    <property type="term" value="P:retrograde transport, endosome to Golgi"/>
    <property type="evidence" value="ECO:0007669"/>
    <property type="project" value="InterPro"/>
</dbReference>
<evidence type="ECO:0000256" key="2">
    <source>
        <dbReference type="ARBA" id="ARBA00017767"/>
    </source>
</evidence>
<dbReference type="CDD" id="cd07394">
    <property type="entry name" value="MPP_Vps29"/>
    <property type="match status" value="1"/>
</dbReference>
<protein>
    <recommendedName>
        <fullName evidence="2 6">Vacuolar protein sorting-associated protein 29</fullName>
    </recommendedName>
    <alternativeName>
        <fullName evidence="5 6">Vesicle protein sorting 29</fullName>
    </alternativeName>
</protein>
<dbReference type="GO" id="GO:0015031">
    <property type="term" value="P:protein transport"/>
    <property type="evidence" value="ECO:0007669"/>
    <property type="project" value="UniProtKB-KW"/>
</dbReference>
<dbReference type="Proteomes" id="UP000008909">
    <property type="component" value="Unassembled WGS sequence"/>
</dbReference>
<comment type="similarity">
    <text evidence="1 6">Belongs to the VPS29 family.</text>
</comment>
<dbReference type="InterPro" id="IPR024654">
    <property type="entry name" value="Calcineurin-like_PHP_lpxH"/>
</dbReference>
<dbReference type="InterPro" id="IPR000979">
    <property type="entry name" value="Phosphodiesterase_MJ0936/Vps29"/>
</dbReference>
<evidence type="ECO:0000256" key="1">
    <source>
        <dbReference type="ARBA" id="ARBA00005945"/>
    </source>
</evidence>
<evidence type="ECO:0000256" key="3">
    <source>
        <dbReference type="ARBA" id="ARBA00022448"/>
    </source>
</evidence>